<gene>
    <name evidence="1" type="ordered locus">BH14210</name>
</gene>
<dbReference type="Proteomes" id="UP000000421">
    <property type="component" value="Chromosome"/>
</dbReference>
<organism evidence="1 2">
    <name type="scientific">Bartonella henselae (strain ATCC 49882 / DSM 28221 / CCUG 30454 / Houston 1)</name>
    <name type="common">Rochalimaea henselae</name>
    <dbReference type="NCBI Taxonomy" id="283166"/>
    <lineage>
        <taxon>Bacteria</taxon>
        <taxon>Pseudomonadati</taxon>
        <taxon>Pseudomonadota</taxon>
        <taxon>Alphaproteobacteria</taxon>
        <taxon>Hyphomicrobiales</taxon>
        <taxon>Bartonellaceae</taxon>
        <taxon>Bartonella</taxon>
    </lineage>
</organism>
<reference evidence="1 2" key="1">
    <citation type="journal article" date="2004" name="Proc. Natl. Acad. Sci. U.S.A.">
        <title>The louse-borne human pathogen Bartonella quintana is a genomic derivative of the zoonotic agent Bartonella henselae.</title>
        <authorList>
            <person name="Alsmark U.C.M."/>
            <person name="Frank A.C."/>
            <person name="Karlberg E.O."/>
            <person name="Legault B.-A."/>
            <person name="Ardell D.H."/>
            <person name="Canbaeck B."/>
            <person name="Eriksson A.-S."/>
            <person name="Naeslund A.K."/>
            <person name="Handley S.A."/>
            <person name="Huvet M."/>
            <person name="La Scola B."/>
            <person name="Holmberg M."/>
            <person name="Andersson S.G.E."/>
        </authorList>
    </citation>
    <scope>NUCLEOTIDE SEQUENCE [LARGE SCALE GENOMIC DNA]</scope>
    <source>
        <strain evidence="2">ATCC 49882 / DSM 28221 / CCUG 30454 / Houston 1</strain>
    </source>
</reference>
<proteinExistence type="predicted"/>
<keyword evidence="2" id="KW-1185">Reference proteome</keyword>
<evidence type="ECO:0000313" key="1">
    <source>
        <dbReference type="EMBL" id="CAF28186.1"/>
    </source>
</evidence>
<accession>A0A0H3LZL5</accession>
<evidence type="ECO:0000313" key="2">
    <source>
        <dbReference type="Proteomes" id="UP000000421"/>
    </source>
</evidence>
<dbReference type="PaxDb" id="283166-BH14210"/>
<sequence>MVFSLIPSSFSLKFHSDFFFCEISEAQTHLFVRPSEILTVFCFLKGQKIGVTI</sequence>
<dbReference type="EnsemblBacteria" id="CAF28186">
    <property type="protein sequence ID" value="CAF28186"/>
    <property type="gene ID" value="BH14210"/>
</dbReference>
<name>A0A0H3LZL5_BARHE</name>
<protein>
    <submittedName>
        <fullName evidence="1">Uncharacterized protein</fullName>
    </submittedName>
</protein>
<dbReference type="KEGG" id="bhe:BH14210"/>
<dbReference type="AlphaFoldDB" id="A0A0H3LZL5"/>
<dbReference type="EMBL" id="BX897699">
    <property type="protein sequence ID" value="CAF28186.1"/>
    <property type="molecule type" value="Genomic_DNA"/>
</dbReference>